<dbReference type="Proteomes" id="UP000298416">
    <property type="component" value="Unassembled WGS sequence"/>
</dbReference>
<dbReference type="Pfam" id="PF00400">
    <property type="entry name" value="WD40"/>
    <property type="match status" value="2"/>
</dbReference>
<accession>A0A8X8WBB7</accession>
<evidence type="ECO:0000256" key="3">
    <source>
        <dbReference type="SAM" id="Phobius"/>
    </source>
</evidence>
<proteinExistence type="predicted"/>
<dbReference type="GO" id="GO:2001070">
    <property type="term" value="F:starch binding"/>
    <property type="evidence" value="ECO:0007669"/>
    <property type="project" value="TreeGrafter"/>
</dbReference>
<dbReference type="InterPro" id="IPR032640">
    <property type="entry name" value="AMPK1_CBM"/>
</dbReference>
<dbReference type="InterPro" id="IPR015943">
    <property type="entry name" value="WD40/YVTN_repeat-like_dom_sf"/>
</dbReference>
<dbReference type="Gene3D" id="3.90.190.10">
    <property type="entry name" value="Protein tyrosine phosphatase superfamily"/>
    <property type="match status" value="1"/>
</dbReference>
<dbReference type="SUPFAM" id="SSF50978">
    <property type="entry name" value="WD40 repeat-like"/>
    <property type="match status" value="1"/>
</dbReference>
<evidence type="ECO:0000256" key="1">
    <source>
        <dbReference type="ARBA" id="ARBA00022912"/>
    </source>
</evidence>
<dbReference type="PANTHER" id="PTHR46642:SF3">
    <property type="entry name" value="PHOSPHOGLUCAN PHOSPHATASE DSP4, CHLOROPLASTIC"/>
    <property type="match status" value="1"/>
</dbReference>
<feature type="domain" description="AMP-activated protein kinase glycogen-binding" evidence="4">
    <location>
        <begin position="646"/>
        <end position="741"/>
    </location>
</feature>
<feature type="transmembrane region" description="Helical" evidence="3">
    <location>
        <begin position="325"/>
        <end position="346"/>
    </location>
</feature>
<dbReference type="InterPro" id="IPR014756">
    <property type="entry name" value="Ig_E-set"/>
</dbReference>
<dbReference type="PROSITE" id="PS50082">
    <property type="entry name" value="WD_REPEATS_2"/>
    <property type="match status" value="1"/>
</dbReference>
<keyword evidence="1" id="KW-0904">Protein phosphatase</keyword>
<feature type="repeat" description="WD" evidence="2">
    <location>
        <begin position="159"/>
        <end position="190"/>
    </location>
</feature>
<dbReference type="InterPro" id="IPR052832">
    <property type="entry name" value="Starch-Glucan_Phosphatase"/>
</dbReference>
<keyword evidence="3" id="KW-0472">Membrane</keyword>
<dbReference type="InterPro" id="IPR029021">
    <property type="entry name" value="Prot-tyrosine_phosphatase-like"/>
</dbReference>
<dbReference type="Pfam" id="PF16561">
    <property type="entry name" value="AMPK1_CBM"/>
    <property type="match status" value="1"/>
</dbReference>
<reference evidence="5" key="1">
    <citation type="submission" date="2018-01" db="EMBL/GenBank/DDBJ databases">
        <authorList>
            <person name="Mao J.F."/>
        </authorList>
    </citation>
    <scope>NUCLEOTIDE SEQUENCE</scope>
    <source>
        <strain evidence="5">Huo1</strain>
        <tissue evidence="5">Leaf</tissue>
    </source>
</reference>
<evidence type="ECO:0000313" key="5">
    <source>
        <dbReference type="EMBL" id="KAG6391510.1"/>
    </source>
</evidence>
<dbReference type="GO" id="GO:0004721">
    <property type="term" value="F:phosphoprotein phosphatase activity"/>
    <property type="evidence" value="ECO:0007669"/>
    <property type="project" value="UniProtKB-KW"/>
</dbReference>
<dbReference type="Gene3D" id="2.130.10.10">
    <property type="entry name" value="YVTN repeat-like/Quinoprotein amine dehydrogenase"/>
    <property type="match status" value="1"/>
</dbReference>
<dbReference type="EMBL" id="PNBA02000019">
    <property type="protein sequence ID" value="KAG6391510.1"/>
    <property type="molecule type" value="Genomic_DNA"/>
</dbReference>
<evidence type="ECO:0000259" key="4">
    <source>
        <dbReference type="Pfam" id="PF16561"/>
    </source>
</evidence>
<dbReference type="AlphaFoldDB" id="A0A8X8WBB7"/>
<reference evidence="5" key="2">
    <citation type="submission" date="2020-08" db="EMBL/GenBank/DDBJ databases">
        <title>Plant Genome Project.</title>
        <authorList>
            <person name="Zhang R.-G."/>
        </authorList>
    </citation>
    <scope>NUCLEOTIDE SEQUENCE</scope>
    <source>
        <strain evidence="5">Huo1</strain>
        <tissue evidence="5">Leaf</tissue>
    </source>
</reference>
<dbReference type="CDD" id="cd02859">
    <property type="entry name" value="E_set_AMPKbeta_like_N"/>
    <property type="match status" value="1"/>
</dbReference>
<protein>
    <recommendedName>
        <fullName evidence="4">AMP-activated protein kinase glycogen-binding domain-containing protein</fullName>
    </recommendedName>
</protein>
<keyword evidence="6" id="KW-1185">Reference proteome</keyword>
<evidence type="ECO:0000313" key="6">
    <source>
        <dbReference type="Proteomes" id="UP000298416"/>
    </source>
</evidence>
<sequence length="781" mass="86828">MEGVDAPGKGTVTCAAWIRRPENAHLVVVGKSKPSSLEIFSWNPITTSLSSSPKAKYEFGEGDDPVIIAVHPSGDELVCSTSAGDCKLFELDVKEDKIKLTSKEQLLLQGIGPQKCLAFSVDGTRFSTGGVDGCLRLFEWPKMRAIVEEPRAHKSFQDMDFSLDSEFLATTSADGSAIIWNTSDGTPVTTLTRNSDEKIELCRFSKDGTKPFLFCSVQRGNKPLTAVYDISTWKKVGHKRLLRKPATIMSISLDGKYLSLGSKDGDICVVEVKNMEVHHWSKRQHLGSDITSLEFCPSERVILTTSKEWGVMATKLTVPADWKDWQIYMLLLGLFLASLVAFYVIFENSDSFWNFPVAQDQAARPVIESVVGSDPFGENLDLDYMNCLQHLPRTSAFPLQSLSGYSGKPSCVATSLAMVKGTGLSRRSIVFAEAASGSVPSIADETSKIDEKSETYSHDMTAAMGAVLTYRHELGMIYNFIRPDLIVGSCLQTPADVDKLRAIGVKTIFCLQENSDLEYPTMAPGDVSCDTDWRRGREKDELFRYFGVDITAIREYANSFNDIQHVRAKIRWVTIWDFDAFDLRFRLPAVVSKLHKAVTQNGGVTYIHCTAGLGRAPATASKRSCFPKLEAIKSATADIVSTTRKPVKLKWHGTGCSTVEISGSTSVGVSFLKAIDSVNSWQRMALSYSEEEGLWILHRDLPEGRYEYKYIVDGEWMCNEHELITSPNQDGHVNNYIEVFDDTPDSNVQEIRSRLTSDEPDLSSDERAKIRQFLESFADED</sequence>
<dbReference type="GO" id="GO:0019203">
    <property type="term" value="F:carbohydrate phosphatase activity"/>
    <property type="evidence" value="ECO:0007669"/>
    <property type="project" value="TreeGrafter"/>
</dbReference>
<gene>
    <name evidence="5" type="ORF">SASPL_149266</name>
</gene>
<keyword evidence="3" id="KW-0812">Transmembrane</keyword>
<dbReference type="InterPro" id="IPR013783">
    <property type="entry name" value="Ig-like_fold"/>
</dbReference>
<keyword evidence="2" id="KW-0853">WD repeat</keyword>
<dbReference type="SUPFAM" id="SSF81296">
    <property type="entry name" value="E set domains"/>
    <property type="match status" value="1"/>
</dbReference>
<dbReference type="SMART" id="SM00320">
    <property type="entry name" value="WD40"/>
    <property type="match status" value="5"/>
</dbReference>
<dbReference type="GO" id="GO:0009507">
    <property type="term" value="C:chloroplast"/>
    <property type="evidence" value="ECO:0007669"/>
    <property type="project" value="TreeGrafter"/>
</dbReference>
<dbReference type="InterPro" id="IPR036322">
    <property type="entry name" value="WD40_repeat_dom_sf"/>
</dbReference>
<dbReference type="SUPFAM" id="SSF52799">
    <property type="entry name" value="(Phosphotyrosine protein) phosphatases II"/>
    <property type="match status" value="1"/>
</dbReference>
<dbReference type="Gene3D" id="2.60.40.10">
    <property type="entry name" value="Immunoglobulins"/>
    <property type="match status" value="1"/>
</dbReference>
<organism evidence="5">
    <name type="scientific">Salvia splendens</name>
    <name type="common">Scarlet sage</name>
    <dbReference type="NCBI Taxonomy" id="180675"/>
    <lineage>
        <taxon>Eukaryota</taxon>
        <taxon>Viridiplantae</taxon>
        <taxon>Streptophyta</taxon>
        <taxon>Embryophyta</taxon>
        <taxon>Tracheophyta</taxon>
        <taxon>Spermatophyta</taxon>
        <taxon>Magnoliopsida</taxon>
        <taxon>eudicotyledons</taxon>
        <taxon>Gunneridae</taxon>
        <taxon>Pentapetalae</taxon>
        <taxon>asterids</taxon>
        <taxon>lamiids</taxon>
        <taxon>Lamiales</taxon>
        <taxon>Lamiaceae</taxon>
        <taxon>Nepetoideae</taxon>
        <taxon>Mentheae</taxon>
        <taxon>Salviinae</taxon>
        <taxon>Salvia</taxon>
        <taxon>Salvia subgen. Calosphace</taxon>
        <taxon>core Calosphace</taxon>
    </lineage>
</organism>
<keyword evidence="1" id="KW-0378">Hydrolase</keyword>
<name>A0A8X8WBB7_SALSN</name>
<keyword evidence="3" id="KW-1133">Transmembrane helix</keyword>
<dbReference type="FunFam" id="2.130.10.10:FF:000435">
    <property type="entry name" value="SEC12-like protein 1"/>
    <property type="match status" value="1"/>
</dbReference>
<dbReference type="InterPro" id="IPR001680">
    <property type="entry name" value="WD40_rpt"/>
</dbReference>
<dbReference type="GO" id="GO:0005983">
    <property type="term" value="P:starch catabolic process"/>
    <property type="evidence" value="ECO:0007669"/>
    <property type="project" value="TreeGrafter"/>
</dbReference>
<evidence type="ECO:0000256" key="2">
    <source>
        <dbReference type="PROSITE-ProRule" id="PRU00221"/>
    </source>
</evidence>
<dbReference type="PANTHER" id="PTHR46642">
    <property type="entry name" value="DUAL SPECIFICITY PHOSPHATASE, SUBGROUP, CATALYTIC DOMAIN"/>
    <property type="match status" value="1"/>
</dbReference>
<comment type="caution">
    <text evidence="5">The sequence shown here is derived from an EMBL/GenBank/DDBJ whole genome shotgun (WGS) entry which is preliminary data.</text>
</comment>